<organism evidence="1 2">
    <name type="scientific">Desertifilum tharense IPPAS B-1220</name>
    <dbReference type="NCBI Taxonomy" id="1781255"/>
    <lineage>
        <taxon>Bacteria</taxon>
        <taxon>Bacillati</taxon>
        <taxon>Cyanobacteriota</taxon>
        <taxon>Cyanophyceae</taxon>
        <taxon>Desertifilales</taxon>
        <taxon>Desertifilaceae</taxon>
        <taxon>Desertifilum</taxon>
    </lineage>
</organism>
<gene>
    <name evidence="1" type="ORF">BH720_006220</name>
</gene>
<evidence type="ECO:0000313" key="1">
    <source>
        <dbReference type="EMBL" id="XPM67047.1"/>
    </source>
</evidence>
<reference evidence="1 2" key="1">
    <citation type="journal article" date="2016" name="Genome Announc.">
        <title>Draft Genome Sequence of the Thermotolerant Cyanobacterium Desertifilum sp. IPPAS B-1220.</title>
        <authorList>
            <person name="Mironov K.S."/>
            <person name="Sinetova M.A."/>
            <person name="Bolatkhan K."/>
            <person name="Zayadan B.K."/>
            <person name="Ustinova V.V."/>
            <person name="Kupriyanova E.V."/>
            <person name="Skrypnik A.N."/>
            <person name="Gogoleva N.E."/>
            <person name="Gogolev Y.V."/>
            <person name="Los D.A."/>
        </authorList>
    </citation>
    <scope>NUCLEOTIDE SEQUENCE [LARGE SCALE GENOMIC DNA]</scope>
    <source>
        <strain evidence="1 2">IPPAS B-1220</strain>
    </source>
</reference>
<protein>
    <submittedName>
        <fullName evidence="1">PAS domain S-box protein</fullName>
    </submittedName>
</protein>
<evidence type="ECO:0000313" key="2">
    <source>
        <dbReference type="Proteomes" id="UP000095472"/>
    </source>
</evidence>
<dbReference type="EMBL" id="CP182909">
    <property type="protein sequence ID" value="XPM67047.1"/>
    <property type="molecule type" value="Genomic_DNA"/>
</dbReference>
<proteinExistence type="predicted"/>
<dbReference type="Proteomes" id="UP000095472">
    <property type="component" value="Chromosome"/>
</dbReference>
<accession>A0ACD5H1M4</accession>
<name>A0ACD5H1M4_9CYAN</name>
<keyword evidence="2" id="KW-1185">Reference proteome</keyword>
<sequence length="65" mass="7333">MFGETCYVRKDGSLRFGRVRSAPLFSDTGELMGYVGTIEDITDSRAIETMKDEFISIVSHELRTP</sequence>